<dbReference type="InterPro" id="IPR016032">
    <property type="entry name" value="Sig_transdc_resp-reg_C-effctor"/>
</dbReference>
<dbReference type="GO" id="GO:0003677">
    <property type="term" value="F:DNA binding"/>
    <property type="evidence" value="ECO:0007669"/>
    <property type="project" value="UniProtKB-KW"/>
</dbReference>
<dbReference type="PANTHER" id="PTHR44688">
    <property type="entry name" value="DNA-BINDING TRANSCRIPTIONAL ACTIVATOR DEVR_DOSR"/>
    <property type="match status" value="1"/>
</dbReference>
<dbReference type="EMBL" id="BMQL01000043">
    <property type="protein sequence ID" value="GGR28370.1"/>
    <property type="molecule type" value="Genomic_DNA"/>
</dbReference>
<evidence type="ECO:0000256" key="3">
    <source>
        <dbReference type="ARBA" id="ARBA00023163"/>
    </source>
</evidence>
<dbReference type="AlphaFoldDB" id="A0A918CM84"/>
<gene>
    <name evidence="5" type="ORF">GCM10008957_44530</name>
</gene>
<keyword evidence="2" id="KW-0238">DNA-binding</keyword>
<organism evidence="5 6">
    <name type="scientific">Deinococcus ruber</name>
    <dbReference type="NCBI Taxonomy" id="1848197"/>
    <lineage>
        <taxon>Bacteria</taxon>
        <taxon>Thermotogati</taxon>
        <taxon>Deinococcota</taxon>
        <taxon>Deinococci</taxon>
        <taxon>Deinococcales</taxon>
        <taxon>Deinococcaceae</taxon>
        <taxon>Deinococcus</taxon>
    </lineage>
</organism>
<dbReference type="Proteomes" id="UP000603865">
    <property type="component" value="Unassembled WGS sequence"/>
</dbReference>
<dbReference type="PROSITE" id="PS50043">
    <property type="entry name" value="HTH_LUXR_2"/>
    <property type="match status" value="1"/>
</dbReference>
<reference evidence="5" key="1">
    <citation type="journal article" date="2014" name="Int. J. Syst. Evol. Microbiol.">
        <title>Complete genome sequence of Corynebacterium casei LMG S-19264T (=DSM 44701T), isolated from a smear-ripened cheese.</title>
        <authorList>
            <consortium name="US DOE Joint Genome Institute (JGI-PGF)"/>
            <person name="Walter F."/>
            <person name="Albersmeier A."/>
            <person name="Kalinowski J."/>
            <person name="Ruckert C."/>
        </authorList>
    </citation>
    <scope>NUCLEOTIDE SEQUENCE</scope>
    <source>
        <strain evidence="5">JCM 31311</strain>
    </source>
</reference>
<proteinExistence type="predicted"/>
<dbReference type="PANTHER" id="PTHR44688:SF16">
    <property type="entry name" value="DNA-BINDING TRANSCRIPTIONAL ACTIVATOR DEVR_DOSR"/>
    <property type="match status" value="1"/>
</dbReference>
<evidence type="ECO:0000259" key="4">
    <source>
        <dbReference type="PROSITE" id="PS50043"/>
    </source>
</evidence>
<keyword evidence="3" id="KW-0804">Transcription</keyword>
<evidence type="ECO:0000313" key="5">
    <source>
        <dbReference type="EMBL" id="GGR28370.1"/>
    </source>
</evidence>
<keyword evidence="6" id="KW-1185">Reference proteome</keyword>
<evidence type="ECO:0000313" key="6">
    <source>
        <dbReference type="Proteomes" id="UP000603865"/>
    </source>
</evidence>
<evidence type="ECO:0000256" key="2">
    <source>
        <dbReference type="ARBA" id="ARBA00023125"/>
    </source>
</evidence>
<dbReference type="InterPro" id="IPR000792">
    <property type="entry name" value="Tscrpt_reg_LuxR_C"/>
</dbReference>
<evidence type="ECO:0000256" key="1">
    <source>
        <dbReference type="ARBA" id="ARBA00023015"/>
    </source>
</evidence>
<sequence length="110" mass="12034">MVWNGGKAARPYLSLREVQDQFLHSAHPGVFHTIAGRHPSAWQPAFAPVGAVPAQVLTRCEAQDLRDKRIASELSMSPRTVHSHLARIFSKLNVGSRTAAARYALDHGLA</sequence>
<reference evidence="5" key="2">
    <citation type="submission" date="2020-09" db="EMBL/GenBank/DDBJ databases">
        <authorList>
            <person name="Sun Q."/>
            <person name="Ohkuma M."/>
        </authorList>
    </citation>
    <scope>NUCLEOTIDE SEQUENCE</scope>
    <source>
        <strain evidence="5">JCM 31311</strain>
    </source>
</reference>
<accession>A0A918CM84</accession>
<dbReference type="InterPro" id="IPR036388">
    <property type="entry name" value="WH-like_DNA-bd_sf"/>
</dbReference>
<name>A0A918CM84_9DEIO</name>
<dbReference type="SMART" id="SM00421">
    <property type="entry name" value="HTH_LUXR"/>
    <property type="match status" value="1"/>
</dbReference>
<dbReference type="Gene3D" id="1.10.10.10">
    <property type="entry name" value="Winged helix-like DNA-binding domain superfamily/Winged helix DNA-binding domain"/>
    <property type="match status" value="1"/>
</dbReference>
<protein>
    <recommendedName>
        <fullName evidence="4">HTH luxR-type domain-containing protein</fullName>
    </recommendedName>
</protein>
<comment type="caution">
    <text evidence="5">The sequence shown here is derived from an EMBL/GenBank/DDBJ whole genome shotgun (WGS) entry which is preliminary data.</text>
</comment>
<feature type="domain" description="HTH luxR-type" evidence="4">
    <location>
        <begin position="50"/>
        <end position="108"/>
    </location>
</feature>
<dbReference type="GO" id="GO:0006355">
    <property type="term" value="P:regulation of DNA-templated transcription"/>
    <property type="evidence" value="ECO:0007669"/>
    <property type="project" value="InterPro"/>
</dbReference>
<keyword evidence="1" id="KW-0805">Transcription regulation</keyword>
<dbReference type="Pfam" id="PF00196">
    <property type="entry name" value="GerE"/>
    <property type="match status" value="1"/>
</dbReference>
<dbReference type="SUPFAM" id="SSF46894">
    <property type="entry name" value="C-terminal effector domain of the bipartite response regulators"/>
    <property type="match status" value="1"/>
</dbReference>
<dbReference type="CDD" id="cd06170">
    <property type="entry name" value="LuxR_C_like"/>
    <property type="match status" value="1"/>
</dbReference>